<evidence type="ECO:0000259" key="1">
    <source>
        <dbReference type="Pfam" id="PF20722"/>
    </source>
</evidence>
<dbReference type="Pfam" id="PF20722">
    <property type="entry name" value="DUF6830"/>
    <property type="match status" value="1"/>
</dbReference>
<accession>A0A0C9XJJ1</accession>
<evidence type="ECO:0000313" key="2">
    <source>
        <dbReference type="EMBL" id="KIK12450.1"/>
    </source>
</evidence>
<dbReference type="HOGENOM" id="CLU_006344_9_0_1"/>
<proteinExistence type="predicted"/>
<feature type="domain" description="DUF6830" evidence="1">
    <location>
        <begin position="39"/>
        <end position="80"/>
    </location>
</feature>
<evidence type="ECO:0000313" key="3">
    <source>
        <dbReference type="Proteomes" id="UP000054018"/>
    </source>
</evidence>
<reference evidence="3" key="2">
    <citation type="submission" date="2015-01" db="EMBL/GenBank/DDBJ databases">
        <title>Evolutionary Origins and Diversification of the Mycorrhizal Mutualists.</title>
        <authorList>
            <consortium name="DOE Joint Genome Institute"/>
            <consortium name="Mycorrhizal Genomics Consortium"/>
            <person name="Kohler A."/>
            <person name="Kuo A."/>
            <person name="Nagy L.G."/>
            <person name="Floudas D."/>
            <person name="Copeland A."/>
            <person name="Barry K.W."/>
            <person name="Cichocki N."/>
            <person name="Veneault-Fourrey C."/>
            <person name="LaButti K."/>
            <person name="Lindquist E.A."/>
            <person name="Lipzen A."/>
            <person name="Lundell T."/>
            <person name="Morin E."/>
            <person name="Murat C."/>
            <person name="Riley R."/>
            <person name="Ohm R."/>
            <person name="Sun H."/>
            <person name="Tunlid A."/>
            <person name="Henrissat B."/>
            <person name="Grigoriev I.V."/>
            <person name="Hibbett D.S."/>
            <person name="Martin F."/>
        </authorList>
    </citation>
    <scope>NUCLEOTIDE SEQUENCE [LARGE SCALE GENOMIC DNA]</scope>
    <source>
        <strain evidence="3">441</strain>
    </source>
</reference>
<reference evidence="2 3" key="1">
    <citation type="submission" date="2014-04" db="EMBL/GenBank/DDBJ databases">
        <authorList>
            <consortium name="DOE Joint Genome Institute"/>
            <person name="Kuo A."/>
            <person name="Kohler A."/>
            <person name="Costa M.D."/>
            <person name="Nagy L.G."/>
            <person name="Floudas D."/>
            <person name="Copeland A."/>
            <person name="Barry K.W."/>
            <person name="Cichocki N."/>
            <person name="Veneault-Fourrey C."/>
            <person name="LaButti K."/>
            <person name="Lindquist E.A."/>
            <person name="Lipzen A."/>
            <person name="Lundell T."/>
            <person name="Morin E."/>
            <person name="Murat C."/>
            <person name="Sun H."/>
            <person name="Tunlid A."/>
            <person name="Henrissat B."/>
            <person name="Grigoriev I.V."/>
            <person name="Hibbett D.S."/>
            <person name="Martin F."/>
            <person name="Nordberg H.P."/>
            <person name="Cantor M.N."/>
            <person name="Hua S.X."/>
        </authorList>
    </citation>
    <scope>NUCLEOTIDE SEQUENCE [LARGE SCALE GENOMIC DNA]</scope>
    <source>
        <strain evidence="2 3">441</strain>
    </source>
</reference>
<sequence length="187" mass="21341">MFEFLCHTENGVPHTVSGARSEGGNLLPFDCLQIWHKIRTLHAYPPSPSHPHGLYDTVIVNMEPQSDWPRCGLNGHSVVQLHMIFRLLQSEYLVAYVQHFDVVRQPRSVNHDYSATGMHMLRHVVRNDGSRIGGVIPIMQIQSPVHLIPDFSKGAHPHLTSANSYELSTNFWLNKYWSKELYFALSS</sequence>
<keyword evidence="3" id="KW-1185">Reference proteome</keyword>
<dbReference type="Proteomes" id="UP000054018">
    <property type="component" value="Unassembled WGS sequence"/>
</dbReference>
<name>A0A0C9XJJ1_9AGAM</name>
<dbReference type="InterPro" id="IPR049233">
    <property type="entry name" value="DUF6830"/>
</dbReference>
<protein>
    <recommendedName>
        <fullName evidence="1">DUF6830 domain-containing protein</fullName>
    </recommendedName>
</protein>
<dbReference type="EMBL" id="KN834082">
    <property type="protein sequence ID" value="KIK12450.1"/>
    <property type="molecule type" value="Genomic_DNA"/>
</dbReference>
<gene>
    <name evidence="2" type="ORF">PISMIDRAFT_120866</name>
</gene>
<organism evidence="2 3">
    <name type="scientific">Pisolithus microcarpus 441</name>
    <dbReference type="NCBI Taxonomy" id="765257"/>
    <lineage>
        <taxon>Eukaryota</taxon>
        <taxon>Fungi</taxon>
        <taxon>Dikarya</taxon>
        <taxon>Basidiomycota</taxon>
        <taxon>Agaricomycotina</taxon>
        <taxon>Agaricomycetes</taxon>
        <taxon>Agaricomycetidae</taxon>
        <taxon>Boletales</taxon>
        <taxon>Sclerodermatineae</taxon>
        <taxon>Pisolithaceae</taxon>
        <taxon>Pisolithus</taxon>
    </lineage>
</organism>
<dbReference type="AlphaFoldDB" id="A0A0C9XJJ1"/>
<dbReference type="OrthoDB" id="3232986at2759"/>